<feature type="compositionally biased region" description="Basic and acidic residues" evidence="1">
    <location>
        <begin position="177"/>
        <end position="186"/>
    </location>
</feature>
<dbReference type="Proteomes" id="UP000198885">
    <property type="component" value="Unassembled WGS sequence"/>
</dbReference>
<gene>
    <name evidence="2" type="ORF">SAMN04490244_104205</name>
</gene>
<evidence type="ECO:0000313" key="3">
    <source>
        <dbReference type="Proteomes" id="UP000198885"/>
    </source>
</evidence>
<dbReference type="Pfam" id="PF02620">
    <property type="entry name" value="YceD"/>
    <property type="match status" value="1"/>
</dbReference>
<evidence type="ECO:0000313" key="2">
    <source>
        <dbReference type="EMBL" id="SER96943.1"/>
    </source>
</evidence>
<dbReference type="EMBL" id="FOGU01000004">
    <property type="protein sequence ID" value="SER96943.1"/>
    <property type="molecule type" value="Genomic_DNA"/>
</dbReference>
<evidence type="ECO:0000256" key="1">
    <source>
        <dbReference type="SAM" id="MobiDB-lite"/>
    </source>
</evidence>
<dbReference type="OrthoDB" id="8443793at2"/>
<accession>A0A1H9TK12</accession>
<dbReference type="STRING" id="641238.SAMN04490244_104205"/>
<dbReference type="AlphaFoldDB" id="A0A1H9TK12"/>
<reference evidence="2 3" key="1">
    <citation type="submission" date="2016-10" db="EMBL/GenBank/DDBJ databases">
        <authorList>
            <person name="de Groot N.N."/>
        </authorList>
    </citation>
    <scope>NUCLEOTIDE SEQUENCE [LARGE SCALE GENOMIC DNA]</scope>
    <source>
        <strain evidence="2 3">DSM 23042</strain>
    </source>
</reference>
<dbReference type="InterPro" id="IPR003772">
    <property type="entry name" value="YceD"/>
</dbReference>
<name>A0A1H9TK12_9RHOB</name>
<feature type="region of interest" description="Disordered" evidence="1">
    <location>
        <begin position="140"/>
        <end position="192"/>
    </location>
</feature>
<proteinExistence type="predicted"/>
<keyword evidence="3" id="KW-1185">Reference proteome</keyword>
<protein>
    <submittedName>
        <fullName evidence="2">Uncharacterized metal-binding protein YceD, DUF177 family</fullName>
    </submittedName>
</protein>
<sequence>MAPQRLPWSHSVALGDLSARAARDIAVAPDAEARTALAQDLGIRSIRKLRLDGRLAPTGRDDWRFVGTLGATVVQECVVTLEPVTTRIDEPVERLFTTQRILDETEEGEVEMPEDTAPEPLTDPIDLGAVMAEELSLALPPFPRAPEAELGEKIAGPPDTEPLRDEDTKPFAGLAGLRDKLDDKNGGGEPET</sequence>
<dbReference type="RefSeq" id="WP_092691745.1">
    <property type="nucleotide sequence ID" value="NZ_CBDDGO010000004.1"/>
</dbReference>
<organism evidence="2 3">
    <name type="scientific">Tranquillimonas rosea</name>
    <dbReference type="NCBI Taxonomy" id="641238"/>
    <lineage>
        <taxon>Bacteria</taxon>
        <taxon>Pseudomonadati</taxon>
        <taxon>Pseudomonadota</taxon>
        <taxon>Alphaproteobacteria</taxon>
        <taxon>Rhodobacterales</taxon>
        <taxon>Roseobacteraceae</taxon>
        <taxon>Tranquillimonas</taxon>
    </lineage>
</organism>